<evidence type="ECO:0000256" key="1">
    <source>
        <dbReference type="ARBA" id="ARBA00004167"/>
    </source>
</evidence>
<dbReference type="InterPro" id="IPR037141">
    <property type="entry name" value="NDT80_DNA-bd_dom_sf"/>
</dbReference>
<dbReference type="Pfam" id="PF13887">
    <property type="entry name" value="MYRF_ICA"/>
    <property type="match status" value="1"/>
</dbReference>
<keyword evidence="4 10" id="KW-1133">Transmembrane helix</keyword>
<feature type="region of interest" description="Disordered" evidence="9">
    <location>
        <begin position="690"/>
        <end position="726"/>
    </location>
</feature>
<dbReference type="Proteomes" id="UP001195483">
    <property type="component" value="Unassembled WGS sequence"/>
</dbReference>
<feature type="region of interest" description="Disordered" evidence="9">
    <location>
        <begin position="176"/>
        <end position="280"/>
    </location>
</feature>
<feature type="compositionally biased region" description="Basic residues" evidence="9">
    <location>
        <begin position="706"/>
        <end position="721"/>
    </location>
</feature>
<dbReference type="PANTHER" id="PTHR13029:SF18">
    <property type="entry name" value="MYELIN REGULATORY FACTOR HOMOLOG 1"/>
    <property type="match status" value="1"/>
</dbReference>
<dbReference type="InterPro" id="IPR008967">
    <property type="entry name" value="p53-like_TF_DNA-bd_sf"/>
</dbReference>
<gene>
    <name evidence="13" type="ORF">CHS0354_022004</name>
</gene>
<evidence type="ECO:0000256" key="5">
    <source>
        <dbReference type="ARBA" id="ARBA00023125"/>
    </source>
</evidence>
<dbReference type="CDD" id="cd10144">
    <property type="entry name" value="Peptidase_S74_CIMCD"/>
    <property type="match status" value="1"/>
</dbReference>
<comment type="subcellular location">
    <subcellularLocation>
        <location evidence="1">Membrane</location>
        <topology evidence="1">Single-pass membrane protein</topology>
    </subcellularLocation>
</comment>
<dbReference type="PROSITE" id="PS51688">
    <property type="entry name" value="ICA"/>
    <property type="match status" value="1"/>
</dbReference>
<dbReference type="InterPro" id="IPR030392">
    <property type="entry name" value="S74_ICA"/>
</dbReference>
<evidence type="ECO:0000259" key="12">
    <source>
        <dbReference type="PROSITE" id="PS51688"/>
    </source>
</evidence>
<accession>A0AAE0TJF9</accession>
<evidence type="ECO:0000313" key="13">
    <source>
        <dbReference type="EMBL" id="KAK3611035.1"/>
    </source>
</evidence>
<comment type="caution">
    <text evidence="13">The sequence shown here is derived from an EMBL/GenBank/DDBJ whole genome shotgun (WGS) entry which is preliminary data.</text>
</comment>
<name>A0AAE0TJF9_9BIVA</name>
<organism evidence="13 14">
    <name type="scientific">Potamilus streckersoni</name>
    <dbReference type="NCBI Taxonomy" id="2493646"/>
    <lineage>
        <taxon>Eukaryota</taxon>
        <taxon>Metazoa</taxon>
        <taxon>Spiralia</taxon>
        <taxon>Lophotrochozoa</taxon>
        <taxon>Mollusca</taxon>
        <taxon>Bivalvia</taxon>
        <taxon>Autobranchia</taxon>
        <taxon>Heteroconchia</taxon>
        <taxon>Palaeoheterodonta</taxon>
        <taxon>Unionida</taxon>
        <taxon>Unionoidea</taxon>
        <taxon>Unionidae</taxon>
        <taxon>Ambleminae</taxon>
        <taxon>Lampsilini</taxon>
        <taxon>Potamilus</taxon>
    </lineage>
</organism>
<dbReference type="Pfam" id="PF05224">
    <property type="entry name" value="NDT80_PhoG"/>
    <property type="match status" value="1"/>
</dbReference>
<dbReference type="Gene3D" id="2.60.40.1390">
    <property type="entry name" value="NDT80 DNA-binding domain"/>
    <property type="match status" value="1"/>
</dbReference>
<evidence type="ECO:0000256" key="10">
    <source>
        <dbReference type="SAM" id="Phobius"/>
    </source>
</evidence>
<evidence type="ECO:0000256" key="8">
    <source>
        <dbReference type="SAM" id="Coils"/>
    </source>
</evidence>
<evidence type="ECO:0000256" key="4">
    <source>
        <dbReference type="ARBA" id="ARBA00022989"/>
    </source>
</evidence>
<sequence length="1111" mass="123527">MAVVADEQALHEVLSRDLYGIDNEALDFDLEKFINEDNICLPEDTIPAVAYNTPHQNGSTSGFHINKYGVPHSSGVGFKINNHHLQGLPHTSTNHLHQQQQHGHIQQHAPTTSIYSCSQPMVYPDSSHHVIHPILPDSPPDSEPYSPPDGHHCHAHTHNHIDNKYNITSTQNSFHTAMYSPHHRPPGLGPQPPPKTTVTIQGYHEPPTLNHLPPTSQPQPQPPQPSSYASSVQLNQQILSPTNLSSGMVNPQNKKRKYSDSPTNTVTGSIFNGRNSSMLSNIKQEPSANSYTNYMTDCDDDYSGYDPDSSSTIMDGTYQVIKWQPYQATKWAVLTDSNLKDLPPPQYRVDADKGFNFSVPDDSFVCQKKNHFQVTCHIGINGDPKYVRTPEGVKKIDSFYLHFNGAKHEAPNQTIKVEQSQSDRSKKPFNPIKVDLGPDNMCKVTVGRLHFSETTSNNMRKKGRPNPDQRYFLLVVSLHAHSGENSYMVAASASERIIVRASNPGQFDSDVEVMWQKGHTQDSIYHMGKVGVNTDHPDESMTVHGNMKVTGQLYHPSDIRIKEDLKEIDSKDQLKKLSQMKIYQYKYSTDYADHVGLPEDQREATGVIAQEVRDLLPDAVKETGDIILGNGQKIDNILVVNKDRIFMENVGAVKELCKLTDNLEVRIDELEAMNKKLSRLKRYDSLKSTVSSKSSCSTSTISSSPKKPHHHHHHHHRHHHSAPTPPNKTWCSNRFIQFTIIILICIMAFCLVAISILYILERQKVNKIDVTVNHSGPVADTGQTTTLMDNTSKVSIGPGLLSTGTKATKPVSYPTARILPTVATSHVAVIPPFPSCSPPDSCEVYCCSIDSDEPQPPYIYHGEGGEGDVYGPDKDGSGPQYEVINQNNNHNNNKIYNNSGNNVSETNNSINPVVTPNYQVFVQGFGDNGSQQRLGGGNTKTNHIDEGSYRRKKRFLDQQSDNASNERFNAVITIPELNFTLGLGNIHSNISNNISYTLPYSKYFSMTEKVTISFQIDIGQTVTLCNSSFLSPCATAPPDGSGEDALKAITPSPGVFQWKLAIGRSAAKYRFRVYPGSIQVCELPLSESTGRFTEYFLHFYRDCHTSGGEES</sequence>
<dbReference type="Pfam" id="PF13884">
    <property type="entry name" value="Peptidase_S74"/>
    <property type="match status" value="1"/>
</dbReference>
<dbReference type="FunFam" id="2.60.40.1390:FF:000004">
    <property type="entry name" value="Myelin regulatory factor"/>
    <property type="match status" value="1"/>
</dbReference>
<feature type="domain" description="NDT80" evidence="11">
    <location>
        <begin position="229"/>
        <end position="511"/>
    </location>
</feature>
<keyword evidence="3 10" id="KW-0812">Transmembrane</keyword>
<reference evidence="13" key="3">
    <citation type="submission" date="2023-05" db="EMBL/GenBank/DDBJ databases">
        <authorList>
            <person name="Smith C.H."/>
        </authorList>
    </citation>
    <scope>NUCLEOTIDE SEQUENCE</scope>
    <source>
        <strain evidence="13">CHS0354</strain>
        <tissue evidence="13">Mantle</tissue>
    </source>
</reference>
<dbReference type="PROSITE" id="PS51517">
    <property type="entry name" value="NDT80"/>
    <property type="match status" value="1"/>
</dbReference>
<reference evidence="13" key="2">
    <citation type="journal article" date="2021" name="Genome Biol. Evol.">
        <title>Developing a high-quality reference genome for a parasitic bivalve with doubly uniparental inheritance (Bivalvia: Unionida).</title>
        <authorList>
            <person name="Smith C.H."/>
        </authorList>
    </citation>
    <scope>NUCLEOTIDE SEQUENCE</scope>
    <source>
        <strain evidence="13">CHS0354</strain>
        <tissue evidence="13">Mantle</tissue>
    </source>
</reference>
<dbReference type="InterPro" id="IPR024061">
    <property type="entry name" value="NDT80_DNA-bd_dom"/>
</dbReference>
<evidence type="ECO:0008006" key="15">
    <source>
        <dbReference type="Google" id="ProtNLM"/>
    </source>
</evidence>
<dbReference type="InterPro" id="IPR051577">
    <property type="entry name" value="MRF-like"/>
</dbReference>
<evidence type="ECO:0000256" key="2">
    <source>
        <dbReference type="ARBA" id="ARBA00008221"/>
    </source>
</evidence>
<dbReference type="GO" id="GO:0045893">
    <property type="term" value="P:positive regulation of DNA-templated transcription"/>
    <property type="evidence" value="ECO:0007669"/>
    <property type="project" value="TreeGrafter"/>
</dbReference>
<feature type="transmembrane region" description="Helical" evidence="10">
    <location>
        <begin position="735"/>
        <end position="760"/>
    </location>
</feature>
<feature type="compositionally biased region" description="Low complexity" evidence="9">
    <location>
        <begin position="690"/>
        <end position="705"/>
    </location>
</feature>
<dbReference type="InterPro" id="IPR025719">
    <property type="entry name" value="MYRF_C2"/>
</dbReference>
<dbReference type="EMBL" id="JAEAOA010001333">
    <property type="protein sequence ID" value="KAK3611035.1"/>
    <property type="molecule type" value="Genomic_DNA"/>
</dbReference>
<feature type="compositionally biased region" description="Pro residues" evidence="9">
    <location>
        <begin position="215"/>
        <end position="225"/>
    </location>
</feature>
<dbReference type="GO" id="GO:0003700">
    <property type="term" value="F:DNA-binding transcription factor activity"/>
    <property type="evidence" value="ECO:0007669"/>
    <property type="project" value="UniProtKB-UniRule"/>
</dbReference>
<dbReference type="GO" id="GO:0005789">
    <property type="term" value="C:endoplasmic reticulum membrane"/>
    <property type="evidence" value="ECO:0007669"/>
    <property type="project" value="TreeGrafter"/>
</dbReference>
<keyword evidence="14" id="KW-1185">Reference proteome</keyword>
<dbReference type="GO" id="GO:0043565">
    <property type="term" value="F:sequence-specific DNA binding"/>
    <property type="evidence" value="ECO:0007669"/>
    <property type="project" value="TreeGrafter"/>
</dbReference>
<dbReference type="SUPFAM" id="SSF49417">
    <property type="entry name" value="p53-like transcription factors"/>
    <property type="match status" value="1"/>
</dbReference>
<evidence type="ECO:0000256" key="6">
    <source>
        <dbReference type="ARBA" id="ARBA00023136"/>
    </source>
</evidence>
<keyword evidence="8" id="KW-0175">Coiled coil</keyword>
<evidence type="ECO:0000256" key="7">
    <source>
        <dbReference type="PROSITE-ProRule" id="PRU00850"/>
    </source>
</evidence>
<keyword evidence="5 7" id="KW-0238">DNA-binding</keyword>
<comment type="similarity">
    <text evidence="2">Belongs to the MRF family.</text>
</comment>
<feature type="compositionally biased region" description="Polar residues" evidence="9">
    <location>
        <begin position="260"/>
        <end position="280"/>
    </location>
</feature>
<dbReference type="Pfam" id="PF13888">
    <property type="entry name" value="MRF_C2"/>
    <property type="match status" value="1"/>
</dbReference>
<keyword evidence="6 10" id="KW-0472">Membrane</keyword>
<feature type="DNA-binding region" description="NDT80" evidence="7">
    <location>
        <begin position="229"/>
        <end position="511"/>
    </location>
</feature>
<feature type="coiled-coil region" evidence="8">
    <location>
        <begin position="653"/>
        <end position="680"/>
    </location>
</feature>
<evidence type="ECO:0000259" key="11">
    <source>
        <dbReference type="PROSITE" id="PS51517"/>
    </source>
</evidence>
<dbReference type="InterPro" id="IPR026932">
    <property type="entry name" value="MYRF_ICA"/>
</dbReference>
<dbReference type="GO" id="GO:0016540">
    <property type="term" value="P:protein autoprocessing"/>
    <property type="evidence" value="ECO:0007669"/>
    <property type="project" value="InterPro"/>
</dbReference>
<dbReference type="PANTHER" id="PTHR13029">
    <property type="match status" value="1"/>
</dbReference>
<evidence type="ECO:0000313" key="14">
    <source>
        <dbReference type="Proteomes" id="UP001195483"/>
    </source>
</evidence>
<feature type="compositionally biased region" description="Polar residues" evidence="9">
    <location>
        <begin position="234"/>
        <end position="252"/>
    </location>
</feature>
<protein>
    <recommendedName>
        <fullName evidence="15">Myelin regulatory factor</fullName>
    </recommendedName>
</protein>
<reference evidence="13" key="1">
    <citation type="journal article" date="2021" name="Genome Biol. Evol.">
        <title>A High-Quality Reference Genome for a Parasitic Bivalve with Doubly Uniparental Inheritance (Bivalvia: Unionida).</title>
        <authorList>
            <person name="Smith C.H."/>
        </authorList>
    </citation>
    <scope>NUCLEOTIDE SEQUENCE</scope>
    <source>
        <strain evidence="13">CHS0354</strain>
    </source>
</reference>
<evidence type="ECO:0000256" key="9">
    <source>
        <dbReference type="SAM" id="MobiDB-lite"/>
    </source>
</evidence>
<evidence type="ECO:0000256" key="3">
    <source>
        <dbReference type="ARBA" id="ARBA00022692"/>
    </source>
</evidence>
<proteinExistence type="inferred from homology"/>
<dbReference type="AlphaFoldDB" id="A0AAE0TJF9"/>
<dbReference type="GO" id="GO:0005634">
    <property type="term" value="C:nucleus"/>
    <property type="evidence" value="ECO:0007669"/>
    <property type="project" value="TreeGrafter"/>
</dbReference>
<feature type="domain" description="Peptidase S74" evidence="12">
    <location>
        <begin position="557"/>
        <end position="667"/>
    </location>
</feature>